<dbReference type="GO" id="GO:0019509">
    <property type="term" value="P:L-methionine salvage from methylthioadenosine"/>
    <property type="evidence" value="ECO:0007669"/>
    <property type="project" value="UniProtKB-UniRule"/>
</dbReference>
<gene>
    <name evidence="6" type="primary">mtnN</name>
    <name evidence="8" type="ORF">DM558_03695</name>
</gene>
<dbReference type="GO" id="GO:0005829">
    <property type="term" value="C:cytosol"/>
    <property type="evidence" value="ECO:0007669"/>
    <property type="project" value="TreeGrafter"/>
</dbReference>
<evidence type="ECO:0000256" key="5">
    <source>
        <dbReference type="ARBA" id="ARBA00050313"/>
    </source>
</evidence>
<dbReference type="NCBIfam" id="NF004079">
    <property type="entry name" value="PRK05584.1"/>
    <property type="match status" value="1"/>
</dbReference>
<feature type="domain" description="Nucleoside phosphorylase" evidence="7">
    <location>
        <begin position="8"/>
        <end position="234"/>
    </location>
</feature>
<feature type="binding site" evidence="6">
    <location>
        <begin position="180"/>
        <end position="181"/>
    </location>
    <ligand>
        <name>substrate</name>
    </ligand>
</feature>
<comment type="similarity">
    <text evidence="6">Belongs to the PNP/UDP phosphorylase family. MtnN subfamily.</text>
</comment>
<accession>A0A3S9XBV8</accession>
<dbReference type="PANTHER" id="PTHR46832">
    <property type="entry name" value="5'-METHYLTHIOADENOSINE/S-ADENOSYLHOMOCYSTEINE NUCLEOSIDASE"/>
    <property type="match status" value="1"/>
</dbReference>
<reference evidence="9" key="1">
    <citation type="submission" date="2018-06" db="EMBL/GenBank/DDBJ databases">
        <title>Complete genome of Pseudomonas insecticola strain QZS01.</title>
        <authorList>
            <person name="Wang J."/>
            <person name="Su Q."/>
        </authorList>
    </citation>
    <scope>NUCLEOTIDE SEQUENCE [LARGE SCALE GENOMIC DNA]</scope>
    <source>
        <strain evidence="9">QZS01</strain>
    </source>
</reference>
<evidence type="ECO:0000256" key="1">
    <source>
        <dbReference type="ARBA" id="ARBA00004945"/>
    </source>
</evidence>
<comment type="catalytic activity">
    <reaction evidence="5">
        <text>5'-deoxyadenosine + H2O = 5-deoxy-D-ribose + adenine</text>
        <dbReference type="Rhea" id="RHEA:29859"/>
        <dbReference type="ChEBI" id="CHEBI:15377"/>
        <dbReference type="ChEBI" id="CHEBI:16708"/>
        <dbReference type="ChEBI" id="CHEBI:17319"/>
        <dbReference type="ChEBI" id="CHEBI:149540"/>
        <dbReference type="EC" id="3.2.2.9"/>
    </reaction>
    <physiologicalReaction direction="left-to-right" evidence="5">
        <dbReference type="Rhea" id="RHEA:29860"/>
    </physiologicalReaction>
</comment>
<evidence type="ECO:0000313" key="9">
    <source>
        <dbReference type="Proteomes" id="UP000273143"/>
    </source>
</evidence>
<dbReference type="InterPro" id="IPR000845">
    <property type="entry name" value="Nucleoside_phosphorylase_d"/>
</dbReference>
<evidence type="ECO:0000256" key="6">
    <source>
        <dbReference type="HAMAP-Rule" id="MF_01684"/>
    </source>
</evidence>
<dbReference type="SUPFAM" id="SSF53167">
    <property type="entry name" value="Purine and uridine phosphorylases"/>
    <property type="match status" value="1"/>
</dbReference>
<keyword evidence="8" id="KW-0326">Glycosidase</keyword>
<dbReference type="GO" id="GO:0008930">
    <property type="term" value="F:methylthioadenosine nucleosidase activity"/>
    <property type="evidence" value="ECO:0007669"/>
    <property type="project" value="UniProtKB-UniRule"/>
</dbReference>
<evidence type="ECO:0000259" key="7">
    <source>
        <dbReference type="Pfam" id="PF01048"/>
    </source>
</evidence>
<dbReference type="InterPro" id="IPR035994">
    <property type="entry name" value="Nucleoside_phosphorylase_sf"/>
</dbReference>
<dbReference type="HAMAP" id="MF_01684">
    <property type="entry name" value="Salvage_MtnN"/>
    <property type="match status" value="1"/>
</dbReference>
<dbReference type="Pfam" id="PF01048">
    <property type="entry name" value="PNP_UDP_1"/>
    <property type="match status" value="1"/>
</dbReference>
<evidence type="ECO:0000256" key="3">
    <source>
        <dbReference type="ARBA" id="ARBA00022801"/>
    </source>
</evidence>
<evidence type="ECO:0000313" key="8">
    <source>
        <dbReference type="EMBL" id="AZS49932.1"/>
    </source>
</evidence>
<dbReference type="InterPro" id="IPR010049">
    <property type="entry name" value="MTA_SAH_Nsdase"/>
</dbReference>
<keyword evidence="9" id="KW-1185">Reference proteome</keyword>
<dbReference type="RefSeq" id="WP_127162102.1">
    <property type="nucleotide sequence ID" value="NZ_CP029822.1"/>
</dbReference>
<dbReference type="GO" id="GO:0019284">
    <property type="term" value="P:L-methionine salvage from S-adenosylmethionine"/>
    <property type="evidence" value="ECO:0007669"/>
    <property type="project" value="TreeGrafter"/>
</dbReference>
<feature type="active site" description="Proton acceptor" evidence="6">
    <location>
        <position position="18"/>
    </location>
</feature>
<comment type="function">
    <text evidence="6">Catalyzes the irreversible cleavage of the glycosidic bond in both 5'-methylthioadenosine (MTA) and S-adenosylhomocysteine (SAH/AdoHcy) to adenine and the corresponding thioribose, 5'-methylthioribose and S-ribosylhomocysteine, respectively. Also cleaves 5'-deoxyadenosine, a toxic by-product of radical S-adenosylmethionine (SAM) enzymes, into 5-deoxyribose and adenine.</text>
</comment>
<dbReference type="Gene3D" id="3.40.50.1580">
    <property type="entry name" value="Nucleoside phosphorylase domain"/>
    <property type="match status" value="1"/>
</dbReference>
<dbReference type="EMBL" id="CP029822">
    <property type="protein sequence ID" value="AZS49932.1"/>
    <property type="molecule type" value="Genomic_DNA"/>
</dbReference>
<keyword evidence="2 6" id="KW-0028">Amino-acid biosynthesis</keyword>
<comment type="catalytic activity">
    <reaction evidence="6">
        <text>S-methyl-5'-thioadenosine + H2O = 5-(methylsulfanyl)-D-ribose + adenine</text>
        <dbReference type="Rhea" id="RHEA:13617"/>
        <dbReference type="ChEBI" id="CHEBI:15377"/>
        <dbReference type="ChEBI" id="CHEBI:16708"/>
        <dbReference type="ChEBI" id="CHEBI:17509"/>
        <dbReference type="ChEBI" id="CHEBI:78440"/>
        <dbReference type="EC" id="3.2.2.9"/>
    </reaction>
</comment>
<dbReference type="PANTHER" id="PTHR46832:SF1">
    <property type="entry name" value="5'-METHYLTHIOADENOSINE_S-ADENOSYLHOMOCYSTEINE NUCLEOSIDASE"/>
    <property type="match status" value="1"/>
</dbReference>
<dbReference type="NCBIfam" id="TIGR01704">
    <property type="entry name" value="MTA_SAH-Nsdase"/>
    <property type="match status" value="1"/>
</dbReference>
<feature type="binding site" evidence="6">
    <location>
        <position position="84"/>
    </location>
    <ligand>
        <name>substrate</name>
    </ligand>
</feature>
<feature type="binding site" evidence="6">
    <location>
        <position position="159"/>
    </location>
    <ligand>
        <name>substrate</name>
    </ligand>
</feature>
<name>A0A3S9XBV8_9GAMM</name>
<dbReference type="GO" id="GO:0008782">
    <property type="term" value="F:adenosylhomocysteine nucleosidase activity"/>
    <property type="evidence" value="ECO:0007669"/>
    <property type="project" value="UniProtKB-UniRule"/>
</dbReference>
<comment type="catalytic activity">
    <reaction evidence="6">
        <text>S-adenosyl-L-homocysteine + H2O = S-(5-deoxy-D-ribos-5-yl)-L-homocysteine + adenine</text>
        <dbReference type="Rhea" id="RHEA:17805"/>
        <dbReference type="ChEBI" id="CHEBI:15377"/>
        <dbReference type="ChEBI" id="CHEBI:16708"/>
        <dbReference type="ChEBI" id="CHEBI:57856"/>
        <dbReference type="ChEBI" id="CHEBI:58195"/>
        <dbReference type="EC" id="3.2.2.9"/>
    </reaction>
</comment>
<dbReference type="GO" id="GO:0009164">
    <property type="term" value="P:nucleoside catabolic process"/>
    <property type="evidence" value="ECO:0007669"/>
    <property type="project" value="InterPro"/>
</dbReference>
<dbReference type="Proteomes" id="UP000273143">
    <property type="component" value="Chromosome"/>
</dbReference>
<protein>
    <recommendedName>
        <fullName evidence="6">5'-methylthioadenosine/S-adenosylhomocysteine nucleosidase</fullName>
        <shortName evidence="6">MTA/SAH nucleosidase</shortName>
        <shortName evidence="6">MTAN</shortName>
        <ecNumber evidence="6">3.2.2.9</ecNumber>
    </recommendedName>
    <alternativeName>
        <fullName evidence="6">5'-deoxyadenosine nucleosidase</fullName>
        <shortName evidence="6">DOA nucleosidase</shortName>
        <shortName evidence="6">dAdo nucleosidase</shortName>
    </alternativeName>
    <alternativeName>
        <fullName evidence="6">5'-methylthioadenosine nucleosidase</fullName>
        <shortName evidence="6">MTA nucleosidase</shortName>
    </alternativeName>
    <alternativeName>
        <fullName evidence="6">S-adenosylhomocysteine nucleosidase</fullName>
        <shortName evidence="6">AdoHcy nucleosidase</shortName>
        <shortName evidence="6">SAH nucleosidase</shortName>
        <shortName evidence="6">SRH nucleosidase</shortName>
    </alternativeName>
</protein>
<dbReference type="FunFam" id="3.40.50.1580:FF:000001">
    <property type="entry name" value="MTA/SAH nucleosidase family protein"/>
    <property type="match status" value="1"/>
</dbReference>
<comment type="pathway">
    <text evidence="1 6">Amino-acid biosynthesis; L-methionine biosynthesis via salvage pathway; S-methyl-5-thio-alpha-D-ribose 1-phosphate from S-methyl-5'-thioadenosine (hydrolase route): step 1/2.</text>
</comment>
<dbReference type="EC" id="3.2.2.9" evidence="6"/>
<dbReference type="KEGG" id="emo:DM558_03695"/>
<organism evidence="8 9">
    <name type="scientific">Entomomonas moraniae</name>
    <dbReference type="NCBI Taxonomy" id="2213226"/>
    <lineage>
        <taxon>Bacteria</taxon>
        <taxon>Pseudomonadati</taxon>
        <taxon>Pseudomonadota</taxon>
        <taxon>Gammaproteobacteria</taxon>
        <taxon>Pseudomonadales</taxon>
        <taxon>Pseudomonadaceae</taxon>
        <taxon>Entomomonas</taxon>
    </lineage>
</organism>
<keyword evidence="3 6" id="KW-0378">Hydrolase</keyword>
<dbReference type="UniPathway" id="UPA00904">
    <property type="reaction ID" value="UER00871"/>
</dbReference>
<evidence type="ECO:0000256" key="2">
    <source>
        <dbReference type="ARBA" id="ARBA00022605"/>
    </source>
</evidence>
<sequence>MCDKRKVDIAIIGAMSEEVDALAIHLTKPVKYEALNSVYYLGKLCGHEVVIFQSGIGKVGAAISTTFLLEHFSPNYLINIGSAGGFDSQLSVGDIIISTEVCYHDVDVSMIGCEYGQVPNLPVAFKADSQLVALANQAAKNIIGYKAFDGLVCTGDFFMSGAQSIALVRSHFPSVLAVDMEAAAIGHTCYLYNCPFVVVRAISDLVDNPSNNLDFYSFLAVAAKNSAHLVIDILKQLQS</sequence>
<keyword evidence="4 6" id="KW-0486">Methionine biosynthesis</keyword>
<dbReference type="CDD" id="cd09008">
    <property type="entry name" value="MTAN"/>
    <property type="match status" value="1"/>
</dbReference>
<feature type="active site" description="Proton donor" evidence="6">
    <location>
        <position position="204"/>
    </location>
</feature>
<proteinExistence type="inferred from homology"/>
<dbReference type="AlphaFoldDB" id="A0A3S9XBV8"/>
<evidence type="ECO:0000256" key="4">
    <source>
        <dbReference type="ARBA" id="ARBA00023167"/>
    </source>
</evidence>